<dbReference type="EMBL" id="FOQH01000001">
    <property type="protein sequence ID" value="SFH60504.1"/>
    <property type="molecule type" value="Genomic_DNA"/>
</dbReference>
<proteinExistence type="predicted"/>
<dbReference type="RefSeq" id="WP_177236093.1">
    <property type="nucleotide sequence ID" value="NZ_FOQH01000001.1"/>
</dbReference>
<accession>A0A1I3BDX7</accession>
<organism evidence="2 3">
    <name type="scientific">Albimonas pacifica</name>
    <dbReference type="NCBI Taxonomy" id="1114924"/>
    <lineage>
        <taxon>Bacteria</taxon>
        <taxon>Pseudomonadati</taxon>
        <taxon>Pseudomonadota</taxon>
        <taxon>Alphaproteobacteria</taxon>
        <taxon>Rhodobacterales</taxon>
        <taxon>Paracoccaceae</taxon>
        <taxon>Albimonas</taxon>
    </lineage>
</organism>
<feature type="transmembrane region" description="Helical" evidence="1">
    <location>
        <begin position="5"/>
        <end position="21"/>
    </location>
</feature>
<keyword evidence="1" id="KW-1133">Transmembrane helix</keyword>
<feature type="transmembrane region" description="Helical" evidence="1">
    <location>
        <begin position="27"/>
        <end position="50"/>
    </location>
</feature>
<keyword evidence="1" id="KW-0472">Membrane</keyword>
<gene>
    <name evidence="2" type="ORF">SAMN05216258_10123</name>
</gene>
<dbReference type="AlphaFoldDB" id="A0A1I3BDX7"/>
<name>A0A1I3BDX7_9RHOB</name>
<protein>
    <submittedName>
        <fullName evidence="2">Uncharacterized protein</fullName>
    </submittedName>
</protein>
<dbReference type="Proteomes" id="UP000199377">
    <property type="component" value="Unassembled WGS sequence"/>
</dbReference>
<evidence type="ECO:0000256" key="1">
    <source>
        <dbReference type="SAM" id="Phobius"/>
    </source>
</evidence>
<evidence type="ECO:0000313" key="3">
    <source>
        <dbReference type="Proteomes" id="UP000199377"/>
    </source>
</evidence>
<keyword evidence="1" id="KW-0812">Transmembrane</keyword>
<evidence type="ECO:0000313" key="2">
    <source>
        <dbReference type="EMBL" id="SFH60504.1"/>
    </source>
</evidence>
<keyword evidence="3" id="KW-1185">Reference proteome</keyword>
<dbReference type="STRING" id="1114924.SAMN05216258_10123"/>
<sequence length="56" mass="5996">MLPYILWAIYIAGALGVGWLGRSTLAGFGGCLVLSLLFTPLAVLLALVLLQRRPAR</sequence>
<reference evidence="2 3" key="1">
    <citation type="submission" date="2016-10" db="EMBL/GenBank/DDBJ databases">
        <authorList>
            <person name="de Groot N.N."/>
        </authorList>
    </citation>
    <scope>NUCLEOTIDE SEQUENCE [LARGE SCALE GENOMIC DNA]</scope>
    <source>
        <strain evidence="2 3">CGMCC 1.11030</strain>
    </source>
</reference>